<sequence length="102" mass="11069">SVPSTVGIVIAEEDLGFLDLATSWSSGHRAAQSTTTESPPIRPRSHRRALRSSSPPLSATPPERPDPIVQSQDGARSGLLDYGRHQIQLCAHNNEDWSITTK</sequence>
<gene>
    <name evidence="2" type="ORF">E2562_017148</name>
</gene>
<comment type="caution">
    <text evidence="2">The sequence shown here is derived from an EMBL/GenBank/DDBJ whole genome shotgun (WGS) entry which is preliminary data.</text>
</comment>
<feature type="region of interest" description="Disordered" evidence="1">
    <location>
        <begin position="26"/>
        <end position="77"/>
    </location>
</feature>
<keyword evidence="3" id="KW-1185">Reference proteome</keyword>
<evidence type="ECO:0000313" key="2">
    <source>
        <dbReference type="EMBL" id="KAF0925537.1"/>
    </source>
</evidence>
<dbReference type="AlphaFoldDB" id="A0A6G1EL91"/>
<proteinExistence type="predicted"/>
<accession>A0A6G1EL91</accession>
<evidence type="ECO:0000256" key="1">
    <source>
        <dbReference type="SAM" id="MobiDB-lite"/>
    </source>
</evidence>
<dbReference type="Proteomes" id="UP000479710">
    <property type="component" value="Unassembled WGS sequence"/>
</dbReference>
<feature type="compositionally biased region" description="Polar residues" evidence="1">
    <location>
        <begin position="26"/>
        <end position="38"/>
    </location>
</feature>
<organism evidence="2 3">
    <name type="scientific">Oryza meyeriana var. granulata</name>
    <dbReference type="NCBI Taxonomy" id="110450"/>
    <lineage>
        <taxon>Eukaryota</taxon>
        <taxon>Viridiplantae</taxon>
        <taxon>Streptophyta</taxon>
        <taxon>Embryophyta</taxon>
        <taxon>Tracheophyta</taxon>
        <taxon>Spermatophyta</taxon>
        <taxon>Magnoliopsida</taxon>
        <taxon>Liliopsida</taxon>
        <taxon>Poales</taxon>
        <taxon>Poaceae</taxon>
        <taxon>BOP clade</taxon>
        <taxon>Oryzoideae</taxon>
        <taxon>Oryzeae</taxon>
        <taxon>Oryzinae</taxon>
        <taxon>Oryza</taxon>
        <taxon>Oryza meyeriana</taxon>
    </lineage>
</organism>
<evidence type="ECO:0000313" key="3">
    <source>
        <dbReference type="Proteomes" id="UP000479710"/>
    </source>
</evidence>
<feature type="compositionally biased region" description="Low complexity" evidence="1">
    <location>
        <begin position="51"/>
        <end position="61"/>
    </location>
</feature>
<feature type="non-terminal residue" evidence="2">
    <location>
        <position position="1"/>
    </location>
</feature>
<protein>
    <submittedName>
        <fullName evidence="2">Uncharacterized protein</fullName>
    </submittedName>
</protein>
<name>A0A6G1EL91_9ORYZ</name>
<dbReference type="EMBL" id="SPHZ02000003">
    <property type="protein sequence ID" value="KAF0925537.1"/>
    <property type="molecule type" value="Genomic_DNA"/>
</dbReference>
<reference evidence="2 3" key="1">
    <citation type="submission" date="2019-11" db="EMBL/GenBank/DDBJ databases">
        <title>Whole genome sequence of Oryza granulata.</title>
        <authorList>
            <person name="Li W."/>
        </authorList>
    </citation>
    <scope>NUCLEOTIDE SEQUENCE [LARGE SCALE GENOMIC DNA]</scope>
    <source>
        <strain evidence="3">cv. Menghai</strain>
        <tissue evidence="2">Leaf</tissue>
    </source>
</reference>